<gene>
    <name evidence="2" type="ORF">JI741_12620</name>
</gene>
<comment type="caution">
    <text evidence="2">The sequence shown here is derived from an EMBL/GenBank/DDBJ whole genome shotgun (WGS) entry which is preliminary data.</text>
</comment>
<feature type="domain" description="DUF985" evidence="1">
    <location>
        <begin position="5"/>
        <end position="144"/>
    </location>
</feature>
<evidence type="ECO:0000259" key="1">
    <source>
        <dbReference type="Pfam" id="PF06172"/>
    </source>
</evidence>
<dbReference type="EMBL" id="JAERRB010000003">
    <property type="protein sequence ID" value="MBL0742065.1"/>
    <property type="molecule type" value="Genomic_DNA"/>
</dbReference>
<dbReference type="InterPro" id="IPR014710">
    <property type="entry name" value="RmlC-like_jellyroll"/>
</dbReference>
<dbReference type="CDD" id="cd06121">
    <property type="entry name" value="cupin_YML079wp"/>
    <property type="match status" value="1"/>
</dbReference>
<dbReference type="InterPro" id="IPR009327">
    <property type="entry name" value="Cupin_DUF985"/>
</dbReference>
<dbReference type="Proteomes" id="UP000613030">
    <property type="component" value="Unassembled WGS sequence"/>
</dbReference>
<accession>A0ABS1KRF7</accession>
<dbReference type="Pfam" id="PF06172">
    <property type="entry name" value="Cupin_5"/>
    <property type="match status" value="1"/>
</dbReference>
<keyword evidence="3" id="KW-1185">Reference proteome</keyword>
<dbReference type="SUPFAM" id="SSF51182">
    <property type="entry name" value="RmlC-like cupins"/>
    <property type="match status" value="1"/>
</dbReference>
<evidence type="ECO:0000313" key="3">
    <source>
        <dbReference type="Proteomes" id="UP000613030"/>
    </source>
</evidence>
<organism evidence="2 3">
    <name type="scientific">Chryseolinea lacunae</name>
    <dbReference type="NCBI Taxonomy" id="2801331"/>
    <lineage>
        <taxon>Bacteria</taxon>
        <taxon>Pseudomonadati</taxon>
        <taxon>Bacteroidota</taxon>
        <taxon>Cytophagia</taxon>
        <taxon>Cytophagales</taxon>
        <taxon>Fulvivirgaceae</taxon>
        <taxon>Chryseolinea</taxon>
    </lineage>
</organism>
<sequence length="168" mass="19065">MQPAQYWVKHLDLKPHPEGGFYKETYRATEKIPGTGLPGRFEGARNFSTAIYFLLRSEDRSLFHRIKSDELWHFHAGETLEIFVLTAEGLVVHRLGPNAEQGDALQVVVPANTWFGAKVMHENSYTLAGCTVAPGFDFRDFEMANFFELLKEFPTHGDLINSLTPGHR</sequence>
<dbReference type="RefSeq" id="WP_202009843.1">
    <property type="nucleotide sequence ID" value="NZ_JAERRB010000003.1"/>
</dbReference>
<protein>
    <submittedName>
        <fullName evidence="2">Cupin domain-containing protein</fullName>
    </submittedName>
</protein>
<dbReference type="Gene3D" id="2.60.120.10">
    <property type="entry name" value="Jelly Rolls"/>
    <property type="match status" value="1"/>
</dbReference>
<proteinExistence type="predicted"/>
<dbReference type="InterPro" id="IPR039935">
    <property type="entry name" value="YML079W-like"/>
</dbReference>
<evidence type="ECO:0000313" key="2">
    <source>
        <dbReference type="EMBL" id="MBL0742065.1"/>
    </source>
</evidence>
<dbReference type="PANTHER" id="PTHR33387">
    <property type="entry name" value="RMLC-LIKE JELLY ROLL FOLD PROTEIN"/>
    <property type="match status" value="1"/>
</dbReference>
<name>A0ABS1KRF7_9BACT</name>
<dbReference type="PANTHER" id="PTHR33387:SF3">
    <property type="entry name" value="DUF985 DOMAIN-CONTAINING PROTEIN"/>
    <property type="match status" value="1"/>
</dbReference>
<reference evidence="2 3" key="1">
    <citation type="submission" date="2021-01" db="EMBL/GenBank/DDBJ databases">
        <title>Chryseolinea sp. Jin1 Genome sequencing and assembly.</title>
        <authorList>
            <person name="Kim I."/>
        </authorList>
    </citation>
    <scope>NUCLEOTIDE SEQUENCE [LARGE SCALE GENOMIC DNA]</scope>
    <source>
        <strain evidence="2 3">Jin1</strain>
    </source>
</reference>
<dbReference type="InterPro" id="IPR011051">
    <property type="entry name" value="RmlC_Cupin_sf"/>
</dbReference>